<keyword evidence="2" id="KW-1185">Reference proteome</keyword>
<dbReference type="SUPFAM" id="SSF51679">
    <property type="entry name" value="Bacterial luciferase-like"/>
    <property type="match status" value="1"/>
</dbReference>
<dbReference type="RefSeq" id="WP_387346842.1">
    <property type="nucleotide sequence ID" value="NZ_JBIAXI010000030.1"/>
</dbReference>
<comment type="caution">
    <text evidence="1">The sequence shown here is derived from an EMBL/GenBank/DDBJ whole genome shotgun (WGS) entry which is preliminary data.</text>
</comment>
<gene>
    <name evidence="1" type="ORF">ACFY05_36290</name>
</gene>
<proteinExistence type="predicted"/>
<sequence>MGSGRASPDRAQTAELARATAAATLPNRRTFLRDLGYKEAETPDERLVDAIVAHGPAKEIVHRVQGHLDAGADHVSLHLLTATPNTPPARQWEQLAAHLLV</sequence>
<evidence type="ECO:0000313" key="2">
    <source>
        <dbReference type="Proteomes" id="UP001602119"/>
    </source>
</evidence>
<evidence type="ECO:0000313" key="1">
    <source>
        <dbReference type="EMBL" id="MFF4778297.1"/>
    </source>
</evidence>
<organism evidence="1 2">
    <name type="scientific">Microtetraspora fusca</name>
    <dbReference type="NCBI Taxonomy" id="1997"/>
    <lineage>
        <taxon>Bacteria</taxon>
        <taxon>Bacillati</taxon>
        <taxon>Actinomycetota</taxon>
        <taxon>Actinomycetes</taxon>
        <taxon>Streptosporangiales</taxon>
        <taxon>Streptosporangiaceae</taxon>
        <taxon>Microtetraspora</taxon>
    </lineage>
</organism>
<dbReference type="EMBL" id="JBIAXI010000030">
    <property type="protein sequence ID" value="MFF4778297.1"/>
    <property type="molecule type" value="Genomic_DNA"/>
</dbReference>
<name>A0ABW6VJI4_MICFU</name>
<dbReference type="Proteomes" id="UP001602119">
    <property type="component" value="Unassembled WGS sequence"/>
</dbReference>
<dbReference type="InterPro" id="IPR036661">
    <property type="entry name" value="Luciferase-like_sf"/>
</dbReference>
<evidence type="ECO:0008006" key="3">
    <source>
        <dbReference type="Google" id="ProtNLM"/>
    </source>
</evidence>
<reference evidence="1 2" key="1">
    <citation type="submission" date="2024-10" db="EMBL/GenBank/DDBJ databases">
        <title>The Natural Products Discovery Center: Release of the First 8490 Sequenced Strains for Exploring Actinobacteria Biosynthetic Diversity.</title>
        <authorList>
            <person name="Kalkreuter E."/>
            <person name="Kautsar S.A."/>
            <person name="Yang D."/>
            <person name="Bader C.D."/>
            <person name="Teijaro C.N."/>
            <person name="Fluegel L."/>
            <person name="Davis C.M."/>
            <person name="Simpson J.R."/>
            <person name="Lauterbach L."/>
            <person name="Steele A.D."/>
            <person name="Gui C."/>
            <person name="Meng S."/>
            <person name="Li G."/>
            <person name="Viehrig K."/>
            <person name="Ye F."/>
            <person name="Su P."/>
            <person name="Kiefer A.F."/>
            <person name="Nichols A."/>
            <person name="Cepeda A.J."/>
            <person name="Yan W."/>
            <person name="Fan B."/>
            <person name="Jiang Y."/>
            <person name="Adhikari A."/>
            <person name="Zheng C.-J."/>
            <person name="Schuster L."/>
            <person name="Cowan T.M."/>
            <person name="Smanski M.J."/>
            <person name="Chevrette M.G."/>
            <person name="De Carvalho L.P.S."/>
            <person name="Shen B."/>
        </authorList>
    </citation>
    <scope>NUCLEOTIDE SEQUENCE [LARGE SCALE GENOMIC DNA]</scope>
    <source>
        <strain evidence="1 2">NPDC001281</strain>
    </source>
</reference>
<accession>A0ABW6VJI4</accession>
<dbReference type="Gene3D" id="3.20.20.30">
    <property type="entry name" value="Luciferase-like domain"/>
    <property type="match status" value="1"/>
</dbReference>
<protein>
    <recommendedName>
        <fullName evidence="3">LLM class flavin-dependent oxidoreductase</fullName>
    </recommendedName>
</protein>